<dbReference type="AlphaFoldDB" id="A0A3M5JFF2"/>
<dbReference type="EMBL" id="RBTE01000454">
    <property type="protein sequence ID" value="RMT21959.1"/>
    <property type="molecule type" value="Genomic_DNA"/>
</dbReference>
<dbReference type="RefSeq" id="WP_060407025.1">
    <property type="nucleotide sequence ID" value="NZ_RBTE01000454.1"/>
</dbReference>
<sequence>MDEQENILLMLKYEKECEQFARAFRNLTSTLKHYKRERGEDNLFKYVESDCIEAFLNSEDRFIVVVFNNKYRFLLEIEEIEGEEPKINFNSFSEEEENKEAEKAIVIYFQSKLDYYLKHHIIHTFVLYAFAYELNAYNTDFCKNMNRDFALTIIANFPEFINFVQIKLEELALNEDKEAYVEIIGTVEHPEGAPGVPAFIRDYREEHPDGKDEDRPFPFGL</sequence>
<comment type="caution">
    <text evidence="1">The sequence shown here is derived from an EMBL/GenBank/DDBJ whole genome shotgun (WGS) entry which is preliminary data.</text>
</comment>
<reference evidence="1 2" key="1">
    <citation type="submission" date="2018-08" db="EMBL/GenBank/DDBJ databases">
        <title>Recombination of ecologically and evolutionarily significant loci maintains genetic cohesion in the Pseudomonas syringae species complex.</title>
        <authorList>
            <person name="Dillon M."/>
            <person name="Thakur S."/>
            <person name="Almeida R.N.D."/>
            <person name="Weir B.S."/>
            <person name="Guttman D.S."/>
        </authorList>
    </citation>
    <scope>NUCLEOTIDE SEQUENCE [LARGE SCALE GENOMIC DNA]</scope>
    <source>
        <strain evidence="1 2">ICMP 13684</strain>
    </source>
</reference>
<evidence type="ECO:0000313" key="2">
    <source>
        <dbReference type="Proteomes" id="UP000278180"/>
    </source>
</evidence>
<dbReference type="Proteomes" id="UP000278180">
    <property type="component" value="Unassembled WGS sequence"/>
</dbReference>
<evidence type="ECO:0000313" key="1">
    <source>
        <dbReference type="EMBL" id="RMT21959.1"/>
    </source>
</evidence>
<organism evidence="1 2">
    <name type="scientific">Pseudomonas savastanoi</name>
    <name type="common">Pseudomonas syringae pv. savastanoi</name>
    <dbReference type="NCBI Taxonomy" id="29438"/>
    <lineage>
        <taxon>Bacteria</taxon>
        <taxon>Pseudomonadati</taxon>
        <taxon>Pseudomonadota</taxon>
        <taxon>Gammaproteobacteria</taxon>
        <taxon>Pseudomonadales</taxon>
        <taxon>Pseudomonadaceae</taxon>
        <taxon>Pseudomonas</taxon>
    </lineage>
</organism>
<name>A0A3M5JFF2_PSESS</name>
<protein>
    <submittedName>
        <fullName evidence="1">Uncharacterized protein</fullName>
    </submittedName>
</protein>
<gene>
    <name evidence="1" type="ORF">ALP51_00893</name>
</gene>
<accession>A0A3M5JFF2</accession>
<proteinExistence type="predicted"/>